<evidence type="ECO:0000256" key="1">
    <source>
        <dbReference type="PROSITE-ProRule" id="PRU00023"/>
    </source>
</evidence>
<dbReference type="GeneID" id="63861557"/>
<dbReference type="Gene3D" id="1.25.40.20">
    <property type="entry name" value="Ankyrin repeat-containing domain"/>
    <property type="match status" value="1"/>
</dbReference>
<evidence type="ECO:0000313" key="3">
    <source>
        <dbReference type="Proteomes" id="UP000249789"/>
    </source>
</evidence>
<organism evidence="2 3">
    <name type="scientific">Aspergillus fijiensis CBS 313.89</name>
    <dbReference type="NCBI Taxonomy" id="1448319"/>
    <lineage>
        <taxon>Eukaryota</taxon>
        <taxon>Fungi</taxon>
        <taxon>Dikarya</taxon>
        <taxon>Ascomycota</taxon>
        <taxon>Pezizomycotina</taxon>
        <taxon>Eurotiomycetes</taxon>
        <taxon>Eurotiomycetidae</taxon>
        <taxon>Eurotiales</taxon>
        <taxon>Aspergillaceae</taxon>
        <taxon>Aspergillus</taxon>
    </lineage>
</organism>
<evidence type="ECO:0008006" key="4">
    <source>
        <dbReference type="Google" id="ProtNLM"/>
    </source>
</evidence>
<accession>A0A8G1RVZ3</accession>
<evidence type="ECO:0000313" key="2">
    <source>
        <dbReference type="EMBL" id="RAK79298.1"/>
    </source>
</evidence>
<name>A0A8G1RVZ3_9EURO</name>
<reference evidence="2 3" key="1">
    <citation type="submission" date="2018-02" db="EMBL/GenBank/DDBJ databases">
        <title>The genomes of Aspergillus section Nigri reveals drivers in fungal speciation.</title>
        <authorList>
            <consortium name="DOE Joint Genome Institute"/>
            <person name="Vesth T.C."/>
            <person name="Nybo J."/>
            <person name="Theobald S."/>
            <person name="Brandl J."/>
            <person name="Frisvad J.C."/>
            <person name="Nielsen K.F."/>
            <person name="Lyhne E.K."/>
            <person name="Kogle M.E."/>
            <person name="Kuo A."/>
            <person name="Riley R."/>
            <person name="Clum A."/>
            <person name="Nolan M."/>
            <person name="Lipzen A."/>
            <person name="Salamov A."/>
            <person name="Henrissat B."/>
            <person name="Wiebenga A."/>
            <person name="De vries R.P."/>
            <person name="Grigoriev I.V."/>
            <person name="Mortensen U.H."/>
            <person name="Andersen M.R."/>
            <person name="Baker S.E."/>
        </authorList>
    </citation>
    <scope>NUCLEOTIDE SEQUENCE [LARGE SCALE GENOMIC DNA]</scope>
    <source>
        <strain evidence="2 3">CBS 313.89</strain>
    </source>
</reference>
<dbReference type="SUPFAM" id="SSF48403">
    <property type="entry name" value="Ankyrin repeat"/>
    <property type="match status" value="1"/>
</dbReference>
<dbReference type="RefSeq" id="XP_040803308.1">
    <property type="nucleotide sequence ID" value="XM_040944224.1"/>
</dbReference>
<dbReference type="Pfam" id="PF00023">
    <property type="entry name" value="Ank"/>
    <property type="match status" value="1"/>
</dbReference>
<dbReference type="InterPro" id="IPR036770">
    <property type="entry name" value="Ankyrin_rpt-contain_sf"/>
</dbReference>
<dbReference type="PROSITE" id="PS50297">
    <property type="entry name" value="ANK_REP_REGION"/>
    <property type="match status" value="1"/>
</dbReference>
<proteinExistence type="predicted"/>
<sequence length="54" mass="5725">MPMVDVLLGDSRVDANASDSQGQSPLSLAAQSGEVDIVARLLSRPDVRVNDLDM</sequence>
<keyword evidence="3" id="KW-1185">Reference proteome</keyword>
<dbReference type="Proteomes" id="UP000249789">
    <property type="component" value="Unassembled WGS sequence"/>
</dbReference>
<dbReference type="OrthoDB" id="426293at2759"/>
<feature type="repeat" description="ANK" evidence="1">
    <location>
        <begin position="21"/>
        <end position="54"/>
    </location>
</feature>
<dbReference type="AlphaFoldDB" id="A0A8G1RVZ3"/>
<protein>
    <recommendedName>
        <fullName evidence="4">Ankyrin</fullName>
    </recommendedName>
</protein>
<dbReference type="EMBL" id="KZ824633">
    <property type="protein sequence ID" value="RAK79298.1"/>
    <property type="molecule type" value="Genomic_DNA"/>
</dbReference>
<keyword evidence="1" id="KW-0040">ANK repeat</keyword>
<dbReference type="InterPro" id="IPR002110">
    <property type="entry name" value="Ankyrin_rpt"/>
</dbReference>
<dbReference type="PROSITE" id="PS50088">
    <property type="entry name" value="ANK_REPEAT"/>
    <property type="match status" value="1"/>
</dbReference>
<dbReference type="VEuPathDB" id="FungiDB:BO72DRAFT_446133"/>
<gene>
    <name evidence="2" type="ORF">BO72DRAFT_446133</name>
</gene>